<keyword evidence="3" id="KW-0812">Transmembrane</keyword>
<keyword evidence="3" id="KW-1133">Transmembrane helix</keyword>
<dbReference type="OrthoDB" id="5545019at2759"/>
<dbReference type="InterPro" id="IPR002347">
    <property type="entry name" value="SDR_fam"/>
</dbReference>
<dbReference type="FunFam" id="3.40.50.720:FF:000685">
    <property type="entry name" value="Uncharacterized protein, isoform A"/>
    <property type="match status" value="1"/>
</dbReference>
<dbReference type="PRINTS" id="PR00080">
    <property type="entry name" value="SDRFAMILY"/>
</dbReference>
<reference evidence="4" key="1">
    <citation type="journal article" date="2013" name="Genome Res.">
        <title>A second-generation assembly of the Drosophila simulans genome provides new insights into patterns of lineage-specific divergence.</title>
        <authorList>
            <person name="Hu T.T."/>
            <person name="Eisen M.B."/>
            <person name="Thornton K.R."/>
            <person name="Andolfatto P."/>
        </authorList>
    </citation>
    <scope>NUCLEOTIDE SEQUENCE [LARGE SCALE GENOMIC DNA]</scope>
    <source>
        <strain evidence="4">W501</strain>
    </source>
</reference>
<comment type="similarity">
    <text evidence="2">Belongs to the short-chain dehydrogenases/reductases (SDR) family.</text>
</comment>
<dbReference type="CDD" id="cd05356">
    <property type="entry name" value="17beta-HSD1_like_SDR_c"/>
    <property type="match status" value="1"/>
</dbReference>
<organism evidence="4">
    <name type="scientific">Drosophila simulans</name>
    <name type="common">Fruit fly</name>
    <dbReference type="NCBI Taxonomy" id="7240"/>
    <lineage>
        <taxon>Eukaryota</taxon>
        <taxon>Metazoa</taxon>
        <taxon>Ecdysozoa</taxon>
        <taxon>Arthropoda</taxon>
        <taxon>Hexapoda</taxon>
        <taxon>Insecta</taxon>
        <taxon>Pterygota</taxon>
        <taxon>Neoptera</taxon>
        <taxon>Endopterygota</taxon>
        <taxon>Diptera</taxon>
        <taxon>Brachycera</taxon>
        <taxon>Muscomorpha</taxon>
        <taxon>Ephydroidea</taxon>
        <taxon>Drosophilidae</taxon>
        <taxon>Drosophila</taxon>
        <taxon>Sophophora</taxon>
    </lineage>
</organism>
<dbReference type="InterPro" id="IPR036291">
    <property type="entry name" value="NAD(P)-bd_dom_sf"/>
</dbReference>
<sequence length="339" mass="38282">MQPVLEVSIYTLLKMAFLWQLISAAIYLVGLLTIGVFLYDNLKSLVSIIKAVLEPYFQPHLPKTLVDKFGQWAVVTGATDGIGKEYARELARQGINLVLISRTKEKLIAVTNEIESQYKVKTKWIAVDFAKGREVYDQIEKELAGIDVGILVNNVGMMYEHPESLDLVSEDLLWNLLTVNMGSVTMLTRKILPQMIGRRKGAIVNLGSSSELQPLPNMTVYAASKKFVTYFSKALELEVAEHNIHVQLVMPNFVVTKMNAYADRVMQGGLFFPNAYTFARSAVFTLGKTSETNGFWTHGIQYAFMKLAPLPIRTYLGHQLFKRLRIEALEQKQKKLKLT</sequence>
<dbReference type="GO" id="GO:0005783">
    <property type="term" value="C:endoplasmic reticulum"/>
    <property type="evidence" value="ECO:0007669"/>
    <property type="project" value="EnsemblMetazoa"/>
</dbReference>
<protein>
    <submittedName>
        <fullName evidence="4">Uncharacterized protein, isoform B</fullName>
    </submittedName>
</protein>
<accession>A0A0J9TPU0</accession>
<dbReference type="SUPFAM" id="SSF51735">
    <property type="entry name" value="NAD(P)-binding Rossmann-fold domains"/>
    <property type="match status" value="1"/>
</dbReference>
<gene>
    <name evidence="4" type="primary">Dsim\GD29058</name>
    <name evidence="4" type="ORF">Dsimw501_GD29058</name>
</gene>
<reference evidence="4" key="2">
    <citation type="submission" date="2014-06" db="EMBL/GenBank/DDBJ databases">
        <authorList>
            <person name="Hu T."/>
            <person name="Eisen M.B."/>
            <person name="Thornton K.R."/>
            <person name="Andolfatto P."/>
        </authorList>
    </citation>
    <scope>NUCLEOTIDE SEQUENCE</scope>
    <source>
        <strain evidence="4">W501</strain>
    </source>
</reference>
<evidence type="ECO:0000256" key="1">
    <source>
        <dbReference type="ARBA" id="ARBA00023002"/>
    </source>
</evidence>
<reference evidence="4" key="3">
    <citation type="submission" date="2015-04" db="EMBL/GenBank/DDBJ databases">
        <authorList>
            <consortium name="FlyBase"/>
        </authorList>
    </citation>
    <scope>NUCLEOTIDE SEQUENCE</scope>
    <source>
        <strain evidence="4">W501</strain>
    </source>
</reference>
<proteinExistence type="inferred from homology"/>
<dbReference type="PRINTS" id="PR00081">
    <property type="entry name" value="GDHRDH"/>
</dbReference>
<dbReference type="PANTHER" id="PTHR43899">
    <property type="entry name" value="RH59310P"/>
    <property type="match status" value="1"/>
</dbReference>
<evidence type="ECO:0000313" key="4">
    <source>
        <dbReference type="EMBL" id="KMY90620.1"/>
    </source>
</evidence>
<dbReference type="AlphaFoldDB" id="A0A0J9TPU0"/>
<dbReference type="Pfam" id="PF00106">
    <property type="entry name" value="adh_short"/>
    <property type="match status" value="1"/>
</dbReference>
<feature type="transmembrane region" description="Helical" evidence="3">
    <location>
        <begin position="17"/>
        <end position="39"/>
    </location>
</feature>
<evidence type="ECO:0000256" key="2">
    <source>
        <dbReference type="RuleBase" id="RU000363"/>
    </source>
</evidence>
<dbReference type="Bgee" id="FBgn0270348">
    <property type="expression patterns" value="Expressed in adult organism and 3 other cell types or tissues"/>
</dbReference>
<keyword evidence="1" id="KW-0560">Oxidoreductase</keyword>
<keyword evidence="3" id="KW-0472">Membrane</keyword>
<dbReference type="PANTHER" id="PTHR43899:SF9">
    <property type="entry name" value="MIP25013P-RELATED"/>
    <property type="match status" value="1"/>
</dbReference>
<dbReference type="GO" id="GO:0016491">
    <property type="term" value="F:oxidoreductase activity"/>
    <property type="evidence" value="ECO:0007669"/>
    <property type="project" value="UniProtKB-KW"/>
</dbReference>
<dbReference type="Gene3D" id="3.40.50.720">
    <property type="entry name" value="NAD(P)-binding Rossmann-like Domain"/>
    <property type="match status" value="1"/>
</dbReference>
<evidence type="ECO:0000256" key="3">
    <source>
        <dbReference type="SAM" id="Phobius"/>
    </source>
</evidence>
<dbReference type="InterPro" id="IPR051019">
    <property type="entry name" value="VLCFA-Steroid_DH"/>
</dbReference>
<dbReference type="EMBL" id="CM002910">
    <property type="protein sequence ID" value="KMY90620.1"/>
    <property type="molecule type" value="Genomic_DNA"/>
</dbReference>
<name>A0A0J9TPU0_DROSI</name>
<dbReference type="KEGG" id="dsi:Dsimw501_GD29058"/>
<dbReference type="PIRSF" id="PIRSF000126">
    <property type="entry name" value="11-beta-HSD1"/>
    <property type="match status" value="1"/>
</dbReference>
<dbReference type="Proteomes" id="UP000035880">
    <property type="component" value="Chromosome 2L"/>
</dbReference>